<dbReference type="EMBL" id="OZ034818">
    <property type="protein sequence ID" value="CAL1389524.1"/>
    <property type="molecule type" value="Genomic_DNA"/>
</dbReference>
<evidence type="ECO:0000313" key="3">
    <source>
        <dbReference type="Proteomes" id="UP001497516"/>
    </source>
</evidence>
<dbReference type="PANTHER" id="PTHR36617">
    <property type="entry name" value="PROTEIN, PUTATIVE-RELATED"/>
    <property type="match status" value="1"/>
</dbReference>
<evidence type="ECO:0000313" key="2">
    <source>
        <dbReference type="EMBL" id="CAL1389524.1"/>
    </source>
</evidence>
<organism evidence="2 3">
    <name type="scientific">Linum trigynum</name>
    <dbReference type="NCBI Taxonomy" id="586398"/>
    <lineage>
        <taxon>Eukaryota</taxon>
        <taxon>Viridiplantae</taxon>
        <taxon>Streptophyta</taxon>
        <taxon>Embryophyta</taxon>
        <taxon>Tracheophyta</taxon>
        <taxon>Spermatophyta</taxon>
        <taxon>Magnoliopsida</taxon>
        <taxon>eudicotyledons</taxon>
        <taxon>Gunneridae</taxon>
        <taxon>Pentapetalae</taxon>
        <taxon>rosids</taxon>
        <taxon>fabids</taxon>
        <taxon>Malpighiales</taxon>
        <taxon>Linaceae</taxon>
        <taxon>Linum</taxon>
    </lineage>
</organism>
<gene>
    <name evidence="2" type="ORF">LTRI10_LOCUS30376</name>
</gene>
<protein>
    <recommendedName>
        <fullName evidence="1">Reverse transcriptase zinc-binding domain-containing protein</fullName>
    </recommendedName>
</protein>
<keyword evidence="3" id="KW-1185">Reference proteome</keyword>
<feature type="domain" description="Reverse transcriptase zinc-binding" evidence="1">
    <location>
        <begin position="98"/>
        <end position="184"/>
    </location>
</feature>
<evidence type="ECO:0000259" key="1">
    <source>
        <dbReference type="Pfam" id="PF13966"/>
    </source>
</evidence>
<dbReference type="Pfam" id="PF13966">
    <property type="entry name" value="zf-RVT"/>
    <property type="match status" value="1"/>
</dbReference>
<dbReference type="PANTHER" id="PTHR36617:SF15">
    <property type="entry name" value="REVERSE TRANSCRIPTASE ZINC-BINDING DOMAIN-CONTAINING PROTEIN"/>
    <property type="match status" value="1"/>
</dbReference>
<dbReference type="Proteomes" id="UP001497516">
    <property type="component" value="Chromosome 5"/>
</dbReference>
<accession>A0AAV2EUB7</accession>
<reference evidence="2 3" key="1">
    <citation type="submission" date="2024-04" db="EMBL/GenBank/DDBJ databases">
        <authorList>
            <person name="Fracassetti M."/>
        </authorList>
    </citation>
    <scope>NUCLEOTIDE SEQUENCE [LARGE SCALE GENOMIC DNA]</scope>
</reference>
<dbReference type="AlphaFoldDB" id="A0AAV2EUB7"/>
<proteinExistence type="predicted"/>
<sequence length="220" mass="25692">MKQATQWSVRNGETTRFWTHSWVENGLILEDFTLKELTEEELSASVSSSVDESGEWDWNRMRIYLPDEMISLIAGTDAPNSELGEDRTVWGIEKDGRFKLKSAYSLVAGEVDNSPIDVWRDLWKWKGPSRIKHFMWLASHNILLTNKERVKRKLTEDGMCKFCRSTEETTEHILRKCGKTAGLWRHFKDKLKVNDNDIDFQTWLIKNMMDQETGIDFGII</sequence>
<name>A0AAV2EUB7_9ROSI</name>
<dbReference type="InterPro" id="IPR026960">
    <property type="entry name" value="RVT-Znf"/>
</dbReference>